<organism evidence="4 5">
    <name type="scientific">Thermosynechococcus sichuanensis E542</name>
    <dbReference type="NCBI Taxonomy" id="2016101"/>
    <lineage>
        <taxon>Bacteria</taxon>
        <taxon>Bacillati</taxon>
        <taxon>Cyanobacteriota</taxon>
        <taxon>Cyanophyceae</taxon>
        <taxon>Acaryochloridales</taxon>
        <taxon>Thermosynechococcaceae</taxon>
        <taxon>Thermosynechococcus</taxon>
        <taxon>Thermosynechococcus sichuanensis</taxon>
    </lineage>
</organism>
<dbReference type="PANTHER" id="PTHR45138">
    <property type="entry name" value="REGULATORY COMPONENTS OF SENSORY TRANSDUCTION SYSTEM"/>
    <property type="match status" value="1"/>
</dbReference>
<dbReference type="InterPro" id="IPR011006">
    <property type="entry name" value="CheY-like_superfamily"/>
</dbReference>
<evidence type="ECO:0000259" key="3">
    <source>
        <dbReference type="PROSITE" id="PS50887"/>
    </source>
</evidence>
<sequence>MAILLYHDDVATAARLVSILTTADHRVDVVARPEDLWGLLASRRYHLLIVDESHLGTAVEVFCHQVRDRGFQEPILVLTRTNLPTQPESQVIYYHYPCSPAALLEIVQQLLSAIATSKPDNNNDSGLPLVLHIDNDAELIRSLEEHSADGGFRYVAMDSWPLVKTFLEECWPNAVILNPEVMPDAVTTREFLQQLRQHRPPIPALVFTAHDTWRDRLAAIRLGSRMTLSKPVDVERLLQTLEQLLQPQEITSASILTVDDDAVTLTILKRLLEPWGMSVTSLQDPDQFWDVLEATNPELVILDVQMPGINGLELCQVVRNDPRWNQLPILFLTATTDPALVTQLFAAGADDFVNKPIVGPELMTRIINRLERTRLLKRLAEVDPLTGLSNRRKATEDIERFLTLASRQQQTLCIAVLDLDHFKRINDTYGHDVGDQVLVTTARLLRQSLRMEDVVARWGGEEFLIALYDISLDVAKHRLAICLQRLRNHTFHAPNHDSFKVSFSAGLSQFPTHGQSLLQLVKVADDALYAAKAAGRSQIVIAPQEAAPEFANASSPAE</sequence>
<dbReference type="Proteomes" id="UP000261812">
    <property type="component" value="Chromosome"/>
</dbReference>
<feature type="domain" description="Response regulatory" evidence="2">
    <location>
        <begin position="254"/>
        <end position="370"/>
    </location>
</feature>
<dbReference type="SUPFAM" id="SSF55073">
    <property type="entry name" value="Nucleotide cyclase"/>
    <property type="match status" value="1"/>
</dbReference>
<dbReference type="Pfam" id="PF00990">
    <property type="entry name" value="GGDEF"/>
    <property type="match status" value="1"/>
</dbReference>
<protein>
    <submittedName>
        <fullName evidence="4">Diguanylate cyclase</fullName>
    </submittedName>
</protein>
<comment type="caution">
    <text evidence="1">Lacks conserved residue(s) required for the propagation of feature annotation.</text>
</comment>
<dbReference type="SMART" id="SM00267">
    <property type="entry name" value="GGDEF"/>
    <property type="match status" value="1"/>
</dbReference>
<feature type="domain" description="GGDEF" evidence="3">
    <location>
        <begin position="410"/>
        <end position="544"/>
    </location>
</feature>
<dbReference type="InterPro" id="IPR001789">
    <property type="entry name" value="Sig_transdc_resp-reg_receiver"/>
</dbReference>
<dbReference type="GO" id="GO:0000160">
    <property type="term" value="P:phosphorelay signal transduction system"/>
    <property type="evidence" value="ECO:0007669"/>
    <property type="project" value="InterPro"/>
</dbReference>
<evidence type="ECO:0000256" key="1">
    <source>
        <dbReference type="PROSITE-ProRule" id="PRU00169"/>
    </source>
</evidence>
<dbReference type="NCBIfam" id="TIGR00254">
    <property type="entry name" value="GGDEF"/>
    <property type="match status" value="1"/>
</dbReference>
<dbReference type="KEGG" id="tsq:D3A95_00525"/>
<dbReference type="GO" id="GO:1902201">
    <property type="term" value="P:negative regulation of bacterial-type flagellum-dependent cell motility"/>
    <property type="evidence" value="ECO:0007669"/>
    <property type="project" value="TreeGrafter"/>
</dbReference>
<dbReference type="CDD" id="cd01949">
    <property type="entry name" value="GGDEF"/>
    <property type="match status" value="1"/>
</dbReference>
<evidence type="ECO:0000313" key="5">
    <source>
        <dbReference type="Proteomes" id="UP000261812"/>
    </source>
</evidence>
<dbReference type="PROSITE" id="PS50887">
    <property type="entry name" value="GGDEF"/>
    <property type="match status" value="1"/>
</dbReference>
<accession>A0A3B7M990</accession>
<dbReference type="Gene3D" id="3.40.50.2300">
    <property type="match status" value="3"/>
</dbReference>
<feature type="modified residue" description="4-aspartylphosphate" evidence="1">
    <location>
        <position position="303"/>
    </location>
</feature>
<dbReference type="InterPro" id="IPR029787">
    <property type="entry name" value="Nucleotide_cyclase"/>
</dbReference>
<evidence type="ECO:0000259" key="2">
    <source>
        <dbReference type="PROSITE" id="PS50110"/>
    </source>
</evidence>
<dbReference type="FunFam" id="3.30.70.270:FF:000001">
    <property type="entry name" value="Diguanylate cyclase domain protein"/>
    <property type="match status" value="1"/>
</dbReference>
<dbReference type="RefSeq" id="WP_181495462.1">
    <property type="nucleotide sequence ID" value="NZ_CP032152.1"/>
</dbReference>
<dbReference type="EMBL" id="CP032152">
    <property type="protein sequence ID" value="AXY67203.1"/>
    <property type="molecule type" value="Genomic_DNA"/>
</dbReference>
<keyword evidence="5" id="KW-1185">Reference proteome</keyword>
<dbReference type="CDD" id="cd00156">
    <property type="entry name" value="REC"/>
    <property type="match status" value="2"/>
</dbReference>
<dbReference type="Pfam" id="PF00072">
    <property type="entry name" value="Response_reg"/>
    <property type="match status" value="2"/>
</dbReference>
<dbReference type="GO" id="GO:0052621">
    <property type="term" value="F:diguanylate cyclase activity"/>
    <property type="evidence" value="ECO:0007669"/>
    <property type="project" value="TreeGrafter"/>
</dbReference>
<feature type="domain" description="Response regulatory" evidence="2">
    <location>
        <begin position="129"/>
        <end position="245"/>
    </location>
</feature>
<dbReference type="InterPro" id="IPR050469">
    <property type="entry name" value="Diguanylate_Cyclase"/>
</dbReference>
<evidence type="ECO:0000313" key="4">
    <source>
        <dbReference type="EMBL" id="AXY67203.1"/>
    </source>
</evidence>
<reference evidence="5" key="1">
    <citation type="submission" date="2018-09" db="EMBL/GenBank/DDBJ databases">
        <title>Complete genome sequence of thermophilic cyanobacteria strain Thermosynechococcus elongatus PKUAC-SCTE542.</title>
        <authorList>
            <person name="Liang Y."/>
            <person name="Tang J."/>
            <person name="Daroch M."/>
        </authorList>
    </citation>
    <scope>NUCLEOTIDE SEQUENCE [LARGE SCALE GENOMIC DNA]</scope>
    <source>
        <strain evidence="5">E542</strain>
    </source>
</reference>
<dbReference type="PANTHER" id="PTHR45138:SF9">
    <property type="entry name" value="DIGUANYLATE CYCLASE DGCM-RELATED"/>
    <property type="match status" value="1"/>
</dbReference>
<dbReference type="AlphaFoldDB" id="A0A3B7M990"/>
<dbReference type="Gene3D" id="3.30.70.270">
    <property type="match status" value="1"/>
</dbReference>
<dbReference type="PROSITE" id="PS50110">
    <property type="entry name" value="RESPONSE_REGULATORY"/>
    <property type="match status" value="2"/>
</dbReference>
<dbReference type="GO" id="GO:0005886">
    <property type="term" value="C:plasma membrane"/>
    <property type="evidence" value="ECO:0007669"/>
    <property type="project" value="TreeGrafter"/>
</dbReference>
<dbReference type="SUPFAM" id="SSF52172">
    <property type="entry name" value="CheY-like"/>
    <property type="match status" value="3"/>
</dbReference>
<dbReference type="SMART" id="SM00448">
    <property type="entry name" value="REC"/>
    <property type="match status" value="3"/>
</dbReference>
<dbReference type="GO" id="GO:0043709">
    <property type="term" value="P:cell adhesion involved in single-species biofilm formation"/>
    <property type="evidence" value="ECO:0007669"/>
    <property type="project" value="TreeGrafter"/>
</dbReference>
<gene>
    <name evidence="4" type="ORF">D3A95_00525</name>
</gene>
<keyword evidence="1" id="KW-0597">Phosphoprotein</keyword>
<dbReference type="InterPro" id="IPR043128">
    <property type="entry name" value="Rev_trsase/Diguanyl_cyclase"/>
</dbReference>
<dbReference type="InterPro" id="IPR000160">
    <property type="entry name" value="GGDEF_dom"/>
</dbReference>
<name>A0A3B7M990_9CYAN</name>
<proteinExistence type="predicted"/>